<accession>A0A9D9H2U9</accession>
<evidence type="ECO:0000313" key="1">
    <source>
        <dbReference type="EMBL" id="MBO8433162.1"/>
    </source>
</evidence>
<name>A0A9D9H2U9_9BACT</name>
<sequence length="117" mass="13565">MKRRFRKTGEIVDVISYNKYTTTKRNSELDWVSYIDSKGVEHEHEKRLNIYWDFENVEEAPDTDIDWEKVRIKAAISALQGFCSNSEAFNNEDDKLAKWSVSCADALIAELKKGGEK</sequence>
<dbReference type="EMBL" id="JADIMZ010000113">
    <property type="protein sequence ID" value="MBO8433162.1"/>
    <property type="molecule type" value="Genomic_DNA"/>
</dbReference>
<reference evidence="1" key="2">
    <citation type="journal article" date="2021" name="PeerJ">
        <title>Extensive microbial diversity within the chicken gut microbiome revealed by metagenomics and culture.</title>
        <authorList>
            <person name="Gilroy R."/>
            <person name="Ravi A."/>
            <person name="Getino M."/>
            <person name="Pursley I."/>
            <person name="Horton D.L."/>
            <person name="Alikhan N.F."/>
            <person name="Baker D."/>
            <person name="Gharbi K."/>
            <person name="Hall N."/>
            <person name="Watson M."/>
            <person name="Adriaenssens E.M."/>
            <person name="Foster-Nyarko E."/>
            <person name="Jarju S."/>
            <person name="Secka A."/>
            <person name="Antonio M."/>
            <person name="Oren A."/>
            <person name="Chaudhuri R.R."/>
            <person name="La Ragione R."/>
            <person name="Hildebrand F."/>
            <person name="Pallen M.J."/>
        </authorList>
    </citation>
    <scope>NUCLEOTIDE SEQUENCE</scope>
    <source>
        <strain evidence="1">2889</strain>
    </source>
</reference>
<protein>
    <submittedName>
        <fullName evidence="1">Uncharacterized protein</fullName>
    </submittedName>
</protein>
<proteinExistence type="predicted"/>
<dbReference type="AlphaFoldDB" id="A0A9D9H2U9"/>
<evidence type="ECO:0000313" key="2">
    <source>
        <dbReference type="Proteomes" id="UP000823612"/>
    </source>
</evidence>
<dbReference type="Proteomes" id="UP000823612">
    <property type="component" value="Unassembled WGS sequence"/>
</dbReference>
<comment type="caution">
    <text evidence="1">The sequence shown here is derived from an EMBL/GenBank/DDBJ whole genome shotgun (WGS) entry which is preliminary data.</text>
</comment>
<reference evidence="1" key="1">
    <citation type="submission" date="2020-10" db="EMBL/GenBank/DDBJ databases">
        <authorList>
            <person name="Gilroy R."/>
        </authorList>
    </citation>
    <scope>NUCLEOTIDE SEQUENCE</scope>
    <source>
        <strain evidence="1">2889</strain>
    </source>
</reference>
<organism evidence="1 2">
    <name type="scientific">Candidatus Pullibacteroides excrementavium</name>
    <dbReference type="NCBI Taxonomy" id="2840905"/>
    <lineage>
        <taxon>Bacteria</taxon>
        <taxon>Pseudomonadati</taxon>
        <taxon>Bacteroidota</taxon>
        <taxon>Bacteroidia</taxon>
        <taxon>Bacteroidales</taxon>
        <taxon>Candidatus Pullibacteroides</taxon>
    </lineage>
</organism>
<gene>
    <name evidence="1" type="ORF">IAB08_07720</name>
</gene>